<comment type="similarity">
    <text evidence="1 4">Belongs to the yippee family.</text>
</comment>
<reference evidence="6 7" key="1">
    <citation type="submission" date="2013-11" db="EMBL/GenBank/DDBJ databases">
        <title>The Genome Sequence of Phytophthora parasitica P1976.</title>
        <authorList>
            <consortium name="The Broad Institute Genomics Platform"/>
            <person name="Russ C."/>
            <person name="Tyler B."/>
            <person name="Panabieres F."/>
            <person name="Shan W."/>
            <person name="Tripathy S."/>
            <person name="Grunwald N."/>
            <person name="Machado M."/>
            <person name="Johnson C.S."/>
            <person name="Walker B."/>
            <person name="Young S."/>
            <person name="Zeng Q."/>
            <person name="Gargeya S."/>
            <person name="Fitzgerald M."/>
            <person name="Haas B."/>
            <person name="Abouelleil A."/>
            <person name="Allen A.W."/>
            <person name="Alvarado L."/>
            <person name="Arachchi H.M."/>
            <person name="Berlin A.M."/>
            <person name="Chapman S.B."/>
            <person name="Gainer-Dewar J."/>
            <person name="Goldberg J."/>
            <person name="Griggs A."/>
            <person name="Gujja S."/>
            <person name="Hansen M."/>
            <person name="Howarth C."/>
            <person name="Imamovic A."/>
            <person name="Ireland A."/>
            <person name="Larimer J."/>
            <person name="McCowan C."/>
            <person name="Murphy C."/>
            <person name="Pearson M."/>
            <person name="Poon T.W."/>
            <person name="Priest M."/>
            <person name="Roberts A."/>
            <person name="Saif S."/>
            <person name="Shea T."/>
            <person name="Sisk P."/>
            <person name="Sykes S."/>
            <person name="Wortman J."/>
            <person name="Nusbaum C."/>
            <person name="Birren B."/>
        </authorList>
    </citation>
    <scope>NUCLEOTIDE SEQUENCE [LARGE SCALE GENOMIC DNA]</scope>
    <source>
        <strain evidence="6 7">P1976</strain>
    </source>
</reference>
<keyword evidence="2" id="KW-0479">Metal-binding</keyword>
<evidence type="ECO:0000256" key="2">
    <source>
        <dbReference type="ARBA" id="ARBA00022723"/>
    </source>
</evidence>
<dbReference type="PANTHER" id="PTHR13848">
    <property type="entry name" value="PROTEIN YIPPEE-LIKE CG15309-RELATED"/>
    <property type="match status" value="1"/>
</dbReference>
<evidence type="ECO:0000256" key="4">
    <source>
        <dbReference type="RuleBase" id="RU110713"/>
    </source>
</evidence>
<dbReference type="AlphaFoldDB" id="A0A081B3A6"/>
<dbReference type="Proteomes" id="UP000028582">
    <property type="component" value="Unassembled WGS sequence"/>
</dbReference>
<evidence type="ECO:0000313" key="6">
    <source>
        <dbReference type="EMBL" id="ETO85617.1"/>
    </source>
</evidence>
<gene>
    <name evidence="6" type="ORF">F444_00759</name>
</gene>
<feature type="domain" description="Yippee" evidence="5">
    <location>
        <begin position="13"/>
        <end position="110"/>
    </location>
</feature>
<evidence type="ECO:0000313" key="7">
    <source>
        <dbReference type="Proteomes" id="UP000028582"/>
    </source>
</evidence>
<proteinExistence type="inferred from homology"/>
<evidence type="ECO:0000256" key="1">
    <source>
        <dbReference type="ARBA" id="ARBA00005613"/>
    </source>
</evidence>
<organism evidence="6 7">
    <name type="scientific">Phytophthora nicotianae P1976</name>
    <dbReference type="NCBI Taxonomy" id="1317066"/>
    <lineage>
        <taxon>Eukaryota</taxon>
        <taxon>Sar</taxon>
        <taxon>Stramenopiles</taxon>
        <taxon>Oomycota</taxon>
        <taxon>Peronosporomycetes</taxon>
        <taxon>Peronosporales</taxon>
        <taxon>Peronosporaceae</taxon>
        <taxon>Phytophthora</taxon>
    </lineage>
</organism>
<evidence type="ECO:0000256" key="3">
    <source>
        <dbReference type="ARBA" id="ARBA00022833"/>
    </source>
</evidence>
<keyword evidence="3" id="KW-0862">Zinc</keyword>
<dbReference type="InterPro" id="IPR004910">
    <property type="entry name" value="Yippee/Mis18/Cereblon"/>
</dbReference>
<dbReference type="InterPro" id="IPR034751">
    <property type="entry name" value="Yippee"/>
</dbReference>
<accession>A0A081B3A6</accession>
<dbReference type="Pfam" id="PF03226">
    <property type="entry name" value="Yippee-Mis18"/>
    <property type="match status" value="1"/>
</dbReference>
<dbReference type="EMBL" id="ANJA01000158">
    <property type="protein sequence ID" value="ETO85617.1"/>
    <property type="molecule type" value="Genomic_DNA"/>
</dbReference>
<sequence>MGRVFEEYVDSSRVFRCAKCNAHLARNEDIISKNFQGTSGKAYLFDTAVNVCTGPPEERMLMTGLHVVLDLYCNTCWSPVGWKYKEAHNASEKYKEGKFILELAKTDQLP</sequence>
<name>A0A081B3A6_PHYNI</name>
<dbReference type="PROSITE" id="PS51792">
    <property type="entry name" value="YIPPEE"/>
    <property type="match status" value="1"/>
</dbReference>
<comment type="caution">
    <text evidence="6">The sequence shown here is derived from an EMBL/GenBank/DDBJ whole genome shotgun (WGS) entry which is preliminary data.</text>
</comment>
<evidence type="ECO:0000259" key="5">
    <source>
        <dbReference type="PROSITE" id="PS51792"/>
    </source>
</evidence>
<protein>
    <recommendedName>
        <fullName evidence="4">Protein yippee-like</fullName>
    </recommendedName>
</protein>
<dbReference type="GO" id="GO:0046872">
    <property type="term" value="F:metal ion binding"/>
    <property type="evidence" value="ECO:0007669"/>
    <property type="project" value="UniProtKB-KW"/>
</dbReference>
<dbReference type="InterPro" id="IPR039058">
    <property type="entry name" value="Yippee_fam"/>
</dbReference>